<evidence type="ECO:0000313" key="5">
    <source>
        <dbReference type="EMBL" id="KAF6818783.1"/>
    </source>
</evidence>
<evidence type="ECO:0000256" key="2">
    <source>
        <dbReference type="ARBA" id="ARBA00022723"/>
    </source>
</evidence>
<dbReference type="Proteomes" id="UP000654918">
    <property type="component" value="Unassembled WGS sequence"/>
</dbReference>
<comment type="cofactor">
    <cofactor evidence="1">
        <name>Mg(2+)</name>
        <dbReference type="ChEBI" id="CHEBI:18420"/>
    </cofactor>
</comment>
<dbReference type="InterPro" id="IPR051400">
    <property type="entry name" value="HAD-like_hydrolase"/>
</dbReference>
<dbReference type="InterPro" id="IPR023214">
    <property type="entry name" value="HAD_sf"/>
</dbReference>
<dbReference type="GO" id="GO:0046872">
    <property type="term" value="F:metal ion binding"/>
    <property type="evidence" value="ECO:0007669"/>
    <property type="project" value="UniProtKB-KW"/>
</dbReference>
<dbReference type="NCBIfam" id="TIGR01549">
    <property type="entry name" value="HAD-SF-IA-v1"/>
    <property type="match status" value="1"/>
</dbReference>
<dbReference type="InterPro" id="IPR036412">
    <property type="entry name" value="HAD-like_sf"/>
</dbReference>
<dbReference type="PRINTS" id="PR00413">
    <property type="entry name" value="HADHALOGNASE"/>
</dbReference>
<protein>
    <submittedName>
        <fullName evidence="5">Had-superfamily subfamily variant 1</fullName>
    </submittedName>
</protein>
<evidence type="ECO:0000313" key="6">
    <source>
        <dbReference type="Proteomes" id="UP000654918"/>
    </source>
</evidence>
<dbReference type="SFLD" id="SFLDS00003">
    <property type="entry name" value="Haloacid_Dehalogenase"/>
    <property type="match status" value="1"/>
</dbReference>
<dbReference type="PANTHER" id="PTHR46470">
    <property type="entry name" value="N-ACYLNEURAMINATE-9-PHOSPHATASE"/>
    <property type="match status" value="1"/>
</dbReference>
<name>A0A8H6JU69_9PEZI</name>
<dbReference type="SUPFAM" id="SSF56784">
    <property type="entry name" value="HAD-like"/>
    <property type="match status" value="1"/>
</dbReference>
<dbReference type="Pfam" id="PF00702">
    <property type="entry name" value="Hydrolase"/>
    <property type="match status" value="1"/>
</dbReference>
<organism evidence="5 6">
    <name type="scientific">Colletotrichum plurivorum</name>
    <dbReference type="NCBI Taxonomy" id="2175906"/>
    <lineage>
        <taxon>Eukaryota</taxon>
        <taxon>Fungi</taxon>
        <taxon>Dikarya</taxon>
        <taxon>Ascomycota</taxon>
        <taxon>Pezizomycotina</taxon>
        <taxon>Sordariomycetes</taxon>
        <taxon>Hypocreomycetidae</taxon>
        <taxon>Glomerellales</taxon>
        <taxon>Glomerellaceae</taxon>
        <taxon>Colletotrichum</taxon>
        <taxon>Colletotrichum orchidearum species complex</taxon>
    </lineage>
</organism>
<evidence type="ECO:0000256" key="3">
    <source>
        <dbReference type="ARBA" id="ARBA00022801"/>
    </source>
</evidence>
<dbReference type="SFLD" id="SFLDG01129">
    <property type="entry name" value="C1.5:_HAD__Beta-PGM__Phosphata"/>
    <property type="match status" value="1"/>
</dbReference>
<dbReference type="InterPro" id="IPR006439">
    <property type="entry name" value="HAD-SF_hydro_IA"/>
</dbReference>
<sequence>MPRSGKVVRAVLFDLDNTLFDYHHSLTCALSAVRSRFEFLQEFDDEMLFDKYDASLQTAYDEYLEQKISYKEKDSKRISLFYDSLGLPEPDEKQIAEFREVYQPAFWGSRMATTGSIEALAILREYGYRIAIVTNGQLEDQTEKARAIGVHHLVDKIITSEEAGCCKPDKRVFKMAIKALGASPENTYMVGDNPEADIKGGLDAGLRAILYSPDSEDEDKERELFGMTVPVLHSMYDLPGHLGLDGMYPIFKPRIYYEDSYVIAKGVGIDAITEPRPTLCLTQLSVNLITDSVARVFLRVAEKDYPDAISRVHSLIRQTTEADPATDETSVRVSYSCHPTTSCTGHTEPAVNISWRPHSIRCEYHDLVSLPTRTRRADCGNLSECFRGTLKTL</sequence>
<dbReference type="PANTHER" id="PTHR46470:SF2">
    <property type="entry name" value="GLYCERALDEHYDE 3-PHOSPHATE PHOSPHATASE"/>
    <property type="match status" value="1"/>
</dbReference>
<keyword evidence="3" id="KW-0378">Hydrolase</keyword>
<dbReference type="Gene3D" id="3.40.50.1000">
    <property type="entry name" value="HAD superfamily/HAD-like"/>
    <property type="match status" value="1"/>
</dbReference>
<reference evidence="5" key="1">
    <citation type="journal article" date="2020" name="Phytopathology">
        <title>Genome Sequence Resources of Colletotrichum truncatum, C. plurivorum, C. musicola, and C. sojae: Four Species Pathogenic to Soybean (Glycine max).</title>
        <authorList>
            <person name="Rogerio F."/>
            <person name="Boufleur T.R."/>
            <person name="Ciampi-Guillardi M."/>
            <person name="Sukno S.A."/>
            <person name="Thon M.R."/>
            <person name="Massola Junior N.S."/>
            <person name="Baroncelli R."/>
        </authorList>
    </citation>
    <scope>NUCLEOTIDE SEQUENCE</scope>
    <source>
        <strain evidence="5">LFN00145</strain>
    </source>
</reference>
<comment type="caution">
    <text evidence="5">The sequence shown here is derived from an EMBL/GenBank/DDBJ whole genome shotgun (WGS) entry which is preliminary data.</text>
</comment>
<keyword evidence="2" id="KW-0479">Metal-binding</keyword>
<accession>A0A8H6JU69</accession>
<dbReference type="AlphaFoldDB" id="A0A8H6JU69"/>
<proteinExistence type="predicted"/>
<dbReference type="EMBL" id="WIGO01000297">
    <property type="protein sequence ID" value="KAF6818783.1"/>
    <property type="molecule type" value="Genomic_DNA"/>
</dbReference>
<evidence type="ECO:0000256" key="1">
    <source>
        <dbReference type="ARBA" id="ARBA00001946"/>
    </source>
</evidence>
<dbReference type="GO" id="GO:0016791">
    <property type="term" value="F:phosphatase activity"/>
    <property type="evidence" value="ECO:0007669"/>
    <property type="project" value="TreeGrafter"/>
</dbReference>
<dbReference type="GO" id="GO:0044281">
    <property type="term" value="P:small molecule metabolic process"/>
    <property type="evidence" value="ECO:0007669"/>
    <property type="project" value="UniProtKB-ARBA"/>
</dbReference>
<dbReference type="Gene3D" id="1.20.120.710">
    <property type="entry name" value="Haloacid dehalogenase hydrolase-like domain"/>
    <property type="match status" value="1"/>
</dbReference>
<evidence type="ECO:0000256" key="4">
    <source>
        <dbReference type="ARBA" id="ARBA00022842"/>
    </source>
</evidence>
<keyword evidence="6" id="KW-1185">Reference proteome</keyword>
<gene>
    <name evidence="5" type="ORF">CPLU01_13222</name>
</gene>
<keyword evidence="4" id="KW-0460">Magnesium</keyword>